<dbReference type="EMBL" id="CP029480">
    <property type="protein sequence ID" value="AWW00721.1"/>
    <property type="molecule type" value="Genomic_DNA"/>
</dbReference>
<accession>A0A2Z4GHC7</accession>
<dbReference type="PRINTS" id="PR00421">
    <property type="entry name" value="THIOREDOXIN"/>
</dbReference>
<reference evidence="6 7" key="1">
    <citation type="submission" date="2018-05" db="EMBL/GenBank/DDBJ databases">
        <title>Complete genome sequence of Arcticibacterium luteifluviistationis SM1504T, a cytophagaceae bacterium isolated from Arctic surface seawater.</title>
        <authorList>
            <person name="Li Y."/>
            <person name="Qin Q.-L."/>
        </authorList>
    </citation>
    <scope>NUCLEOTIDE SEQUENCE [LARGE SCALE GENOMIC DNA]</scope>
    <source>
        <strain evidence="6 7">SM1504</strain>
    </source>
</reference>
<dbReference type="AlphaFoldDB" id="A0A2Z4GHC7"/>
<dbReference type="InterPro" id="IPR036249">
    <property type="entry name" value="Thioredoxin-like_sf"/>
</dbReference>
<dbReference type="SUPFAM" id="SSF52833">
    <property type="entry name" value="Thioredoxin-like"/>
    <property type="match status" value="1"/>
</dbReference>
<keyword evidence="3" id="KW-1015">Disulfide bond</keyword>
<evidence type="ECO:0000259" key="5">
    <source>
        <dbReference type="PROSITE" id="PS51352"/>
    </source>
</evidence>
<gene>
    <name evidence="6" type="ORF">DJ013_22035</name>
</gene>
<dbReference type="OrthoDB" id="9811036at2"/>
<dbReference type="PANTHER" id="PTHR45663">
    <property type="entry name" value="GEO12009P1"/>
    <property type="match status" value="1"/>
</dbReference>
<keyword evidence="4" id="KW-0676">Redox-active center</keyword>
<keyword evidence="7" id="KW-1185">Reference proteome</keyword>
<dbReference type="Proteomes" id="UP000249873">
    <property type="component" value="Chromosome"/>
</dbReference>
<dbReference type="GO" id="GO:0005737">
    <property type="term" value="C:cytoplasm"/>
    <property type="evidence" value="ECO:0007669"/>
    <property type="project" value="TreeGrafter"/>
</dbReference>
<name>A0A2Z4GHC7_9BACT</name>
<dbReference type="PROSITE" id="PS00194">
    <property type="entry name" value="THIOREDOXIN_1"/>
    <property type="match status" value="1"/>
</dbReference>
<dbReference type="GO" id="GO:0015035">
    <property type="term" value="F:protein-disulfide reductase activity"/>
    <property type="evidence" value="ECO:0007669"/>
    <property type="project" value="TreeGrafter"/>
</dbReference>
<organism evidence="6 7">
    <name type="scientific">Arcticibacterium luteifluviistationis</name>
    <dbReference type="NCBI Taxonomy" id="1784714"/>
    <lineage>
        <taxon>Bacteria</taxon>
        <taxon>Pseudomonadati</taxon>
        <taxon>Bacteroidota</taxon>
        <taxon>Cytophagia</taxon>
        <taxon>Cytophagales</taxon>
        <taxon>Leadbetterellaceae</taxon>
        <taxon>Arcticibacterium</taxon>
    </lineage>
</organism>
<evidence type="ECO:0000256" key="4">
    <source>
        <dbReference type="ARBA" id="ARBA00023284"/>
    </source>
</evidence>
<proteinExistence type="predicted"/>
<dbReference type="InterPro" id="IPR013766">
    <property type="entry name" value="Thioredoxin_domain"/>
</dbReference>
<dbReference type="KEGG" id="als:DJ013_22035"/>
<evidence type="ECO:0000256" key="1">
    <source>
        <dbReference type="ARBA" id="ARBA00022448"/>
    </source>
</evidence>
<dbReference type="InterPro" id="IPR017937">
    <property type="entry name" value="Thioredoxin_CS"/>
</dbReference>
<sequence>MTKRLTLVAFLPLFLVFSSLTFLNSGIDFKLGETYSFESIKEDAVSLDKIIFVDLFATWCGPCKKMEAEVFNKEKVGQKYNESFINYKVDIQSPEGSKLARLYNINAYPTYLFLKPNGEVLYRLEGVFTTDGMIEEADFALGLE</sequence>
<dbReference type="PROSITE" id="PS51352">
    <property type="entry name" value="THIOREDOXIN_2"/>
    <property type="match status" value="1"/>
</dbReference>
<feature type="domain" description="Thioredoxin" evidence="5">
    <location>
        <begin position="11"/>
        <end position="142"/>
    </location>
</feature>
<keyword evidence="2" id="KW-0249">Electron transport</keyword>
<dbReference type="PANTHER" id="PTHR45663:SF11">
    <property type="entry name" value="GEO12009P1"/>
    <property type="match status" value="1"/>
</dbReference>
<protein>
    <recommendedName>
        <fullName evidence="5">Thioredoxin domain-containing protein</fullName>
    </recommendedName>
</protein>
<evidence type="ECO:0000313" key="6">
    <source>
        <dbReference type="EMBL" id="AWW00721.1"/>
    </source>
</evidence>
<keyword evidence="1" id="KW-0813">Transport</keyword>
<dbReference type="RefSeq" id="WP_111374087.1">
    <property type="nucleotide sequence ID" value="NZ_CP029480.1"/>
</dbReference>
<evidence type="ECO:0000256" key="2">
    <source>
        <dbReference type="ARBA" id="ARBA00022982"/>
    </source>
</evidence>
<dbReference type="Pfam" id="PF00085">
    <property type="entry name" value="Thioredoxin"/>
    <property type="match status" value="1"/>
</dbReference>
<dbReference type="Gene3D" id="3.40.30.10">
    <property type="entry name" value="Glutaredoxin"/>
    <property type="match status" value="1"/>
</dbReference>
<evidence type="ECO:0000256" key="3">
    <source>
        <dbReference type="ARBA" id="ARBA00023157"/>
    </source>
</evidence>
<evidence type="ECO:0000313" key="7">
    <source>
        <dbReference type="Proteomes" id="UP000249873"/>
    </source>
</evidence>